<protein>
    <recommendedName>
        <fullName evidence="2">PIN-like domain-containing protein</fullName>
    </recommendedName>
</protein>
<dbReference type="STRING" id="667128.HMPREF0621_0802"/>
<organism evidence="3 4">
    <name type="scientific">Pasteurella dagmatis ATCC 43325</name>
    <dbReference type="NCBI Taxonomy" id="667128"/>
    <lineage>
        <taxon>Bacteria</taxon>
        <taxon>Pseudomonadati</taxon>
        <taxon>Pseudomonadota</taxon>
        <taxon>Gammaproteobacteria</taxon>
        <taxon>Pasteurellales</taxon>
        <taxon>Pasteurellaceae</taxon>
        <taxon>Pasteurella</taxon>
    </lineage>
</organism>
<proteinExistence type="predicted"/>
<dbReference type="EMBL" id="ACZR01000009">
    <property type="protein sequence ID" value="EEX50576.1"/>
    <property type="molecule type" value="Genomic_DNA"/>
</dbReference>
<dbReference type="AlphaFoldDB" id="C9PP78"/>
<reference evidence="3 4" key="1">
    <citation type="submission" date="2009-10" db="EMBL/GenBank/DDBJ databases">
        <authorList>
            <person name="Muzny D."/>
            <person name="Qin X."/>
            <person name="Deng J."/>
            <person name="Jiang H."/>
            <person name="Liu Y."/>
            <person name="Qu J."/>
            <person name="Song X.-Z."/>
            <person name="Zhang L."/>
            <person name="Thornton R."/>
            <person name="Coyle M."/>
            <person name="Francisco L."/>
            <person name="Jackson L."/>
            <person name="Javaid M."/>
            <person name="Korchina V."/>
            <person name="Kovar C."/>
            <person name="Mata R."/>
            <person name="Mathew T."/>
            <person name="Ngo R."/>
            <person name="Nguyen L."/>
            <person name="Nguyen N."/>
            <person name="Okwuonu G."/>
            <person name="Ongeri F."/>
            <person name="Pham C."/>
            <person name="Simmons D."/>
            <person name="Wilczek-Boney K."/>
            <person name="Hale W."/>
            <person name="Jakkamsetti A."/>
            <person name="Pham P."/>
            <person name="Ruth R."/>
            <person name="San Lucas F."/>
            <person name="Warren J."/>
            <person name="Zhang J."/>
            <person name="Zhao Z."/>
            <person name="Zhou C."/>
            <person name="Zhu D."/>
            <person name="Lee S."/>
            <person name="Bess C."/>
            <person name="Blankenburg K."/>
            <person name="Forbes L."/>
            <person name="Fu Q."/>
            <person name="Gubbala S."/>
            <person name="Hirani K."/>
            <person name="Jayaseelan J.C."/>
            <person name="Lara F."/>
            <person name="Munidasa M."/>
            <person name="Palculict T."/>
            <person name="Patil S."/>
            <person name="Pu L.-L."/>
            <person name="Saada N."/>
            <person name="Tang L."/>
            <person name="Weissenberger G."/>
            <person name="Zhu Y."/>
            <person name="Hemphill L."/>
            <person name="Shang Y."/>
            <person name="Youmans B."/>
            <person name="Ayvaz T."/>
            <person name="Ross M."/>
            <person name="Santibanez J."/>
            <person name="Aqrawi P."/>
            <person name="Gross S."/>
            <person name="Joshi V."/>
            <person name="Fowler G."/>
            <person name="Nazareth L."/>
            <person name="Reid J."/>
            <person name="Worley K."/>
            <person name="Petrosino J."/>
            <person name="Highlander S."/>
            <person name="Gibbs R."/>
        </authorList>
    </citation>
    <scope>NUCLEOTIDE SEQUENCE [LARGE SCALE GENOMIC DNA]</scope>
    <source>
        <strain evidence="3 4">ATCC 43325</strain>
    </source>
</reference>
<accession>C9PP78</accession>
<evidence type="ECO:0000313" key="3">
    <source>
        <dbReference type="EMBL" id="EEX50576.1"/>
    </source>
</evidence>
<dbReference type="InterPro" id="IPR041494">
    <property type="entry name" value="PIN7"/>
</dbReference>
<dbReference type="HOGENOM" id="CLU_086011_1_0_6"/>
<sequence length="306" mass="35318">MKYAFIDYENIHSLDNIQLNEYEKVYLFLGAQQQSITLSEKFNDQIEIRLVTIRDVAKNNLDFHLVFFLGKLDQEVDKKIDFHVISKDKGYQGICDYITHQNNARKCQLISVENGNIEKKTESSKTATTLNVNPPKNENPKSEISKPNPVTIVHDENISLIENKINNSFSAYKQLLAKTANKNLPRTLDKLINHIRSQTDLKQQDINSAEPLIQDVIEKLKQGKIIKVTNNDITYLTDISDFDTYYSYLFSKSKTRRPTKLTGLKNDIKSRLNLRNNPKAVEDIIVLLKSNNVIRDIQGEKIEYLK</sequence>
<evidence type="ECO:0000259" key="2">
    <source>
        <dbReference type="Pfam" id="PF18475"/>
    </source>
</evidence>
<name>C9PP78_9PAST</name>
<dbReference type="Pfam" id="PF18475">
    <property type="entry name" value="PIN7"/>
    <property type="match status" value="1"/>
</dbReference>
<dbReference type="Proteomes" id="UP000005519">
    <property type="component" value="Unassembled WGS sequence"/>
</dbReference>
<evidence type="ECO:0000313" key="4">
    <source>
        <dbReference type="Proteomes" id="UP000005519"/>
    </source>
</evidence>
<gene>
    <name evidence="3" type="ORF">HMPREF0621_0802</name>
</gene>
<keyword evidence="4" id="KW-1185">Reference proteome</keyword>
<dbReference type="OrthoDB" id="9791898at2"/>
<feature type="domain" description="PIN-like" evidence="2">
    <location>
        <begin position="5"/>
        <end position="100"/>
    </location>
</feature>
<feature type="region of interest" description="Disordered" evidence="1">
    <location>
        <begin position="120"/>
        <end position="148"/>
    </location>
</feature>
<evidence type="ECO:0000256" key="1">
    <source>
        <dbReference type="SAM" id="MobiDB-lite"/>
    </source>
</evidence>
<dbReference type="RefSeq" id="WP_005763790.1">
    <property type="nucleotide sequence ID" value="NZ_GG704811.1"/>
</dbReference>
<comment type="caution">
    <text evidence="3">The sequence shown here is derived from an EMBL/GenBank/DDBJ whole genome shotgun (WGS) entry which is preliminary data.</text>
</comment>